<dbReference type="InterPro" id="IPR018035">
    <property type="entry name" value="Flagellar_FliH/T3SS_HrpE"/>
</dbReference>
<organism evidence="12 13">
    <name type="scientific">Ferrimonas sediminicola</name>
    <dbReference type="NCBI Taxonomy" id="2569538"/>
    <lineage>
        <taxon>Bacteria</taxon>
        <taxon>Pseudomonadati</taxon>
        <taxon>Pseudomonadota</taxon>
        <taxon>Gammaproteobacteria</taxon>
        <taxon>Alteromonadales</taxon>
        <taxon>Ferrimonadaceae</taxon>
        <taxon>Ferrimonas</taxon>
    </lineage>
</organism>
<dbReference type="NCBIfam" id="NF004270">
    <property type="entry name" value="PRK05687.2-1"/>
    <property type="match status" value="1"/>
</dbReference>
<feature type="region of interest" description="Disordered" evidence="10">
    <location>
        <begin position="1"/>
        <end position="89"/>
    </location>
</feature>
<evidence type="ECO:0000256" key="2">
    <source>
        <dbReference type="ARBA" id="ARBA00004496"/>
    </source>
</evidence>
<keyword evidence="12" id="KW-0969">Cilium</keyword>
<sequence length="313" mass="34237">MSQETRAQFNRRLASQLDGDEAQQWQLPDVGEGLSQPSPLALNISSGEPEPPAQEEETPAPPTLAEIESIREDARQEGFDEGLTEGTRKGLEEGRLKGLEEGHSQGYEQGLEQGLEEGRARIQAQLAQLDSLLNQLVEPLQAIDNQVEQELVELSQHLARAVIGCEVKTQSEPLLLALRQAIDALPSREQRVTIQLSGEDMQLVRDSYGDDELARRNWHLELEPSLSRGSLKVLTQRSEVAMPLAERIDTIFSQFINQPRPAVDEPDYPRFHSAPDQEAGQGESDGMTSQTATADTDAPNAAAAQEAPGHGAA</sequence>
<dbReference type="PANTHER" id="PTHR34982:SF1">
    <property type="entry name" value="FLAGELLAR ASSEMBLY PROTEIN FLIH"/>
    <property type="match status" value="1"/>
</dbReference>
<dbReference type="GO" id="GO:0005829">
    <property type="term" value="C:cytosol"/>
    <property type="evidence" value="ECO:0007669"/>
    <property type="project" value="TreeGrafter"/>
</dbReference>
<evidence type="ECO:0000256" key="9">
    <source>
        <dbReference type="ARBA" id="ARBA00023225"/>
    </source>
</evidence>
<evidence type="ECO:0000313" key="13">
    <source>
        <dbReference type="Proteomes" id="UP000305674"/>
    </source>
</evidence>
<dbReference type="Pfam" id="PF02108">
    <property type="entry name" value="FliH"/>
    <property type="match status" value="1"/>
</dbReference>
<comment type="similarity">
    <text evidence="3">Belongs to the FliH family.</text>
</comment>
<dbReference type="GO" id="GO:0044781">
    <property type="term" value="P:bacterial-type flagellum organization"/>
    <property type="evidence" value="ECO:0007669"/>
    <property type="project" value="UniProtKB-KW"/>
</dbReference>
<evidence type="ECO:0000313" key="12">
    <source>
        <dbReference type="EMBL" id="TKB47240.1"/>
    </source>
</evidence>
<dbReference type="GO" id="GO:0015031">
    <property type="term" value="P:protein transport"/>
    <property type="evidence" value="ECO:0007669"/>
    <property type="project" value="UniProtKB-KW"/>
</dbReference>
<feature type="compositionally biased region" description="Low complexity" evidence="10">
    <location>
        <begin position="290"/>
        <end position="313"/>
    </location>
</feature>
<evidence type="ECO:0000256" key="4">
    <source>
        <dbReference type="ARBA" id="ARBA00016507"/>
    </source>
</evidence>
<protein>
    <recommendedName>
        <fullName evidence="4">Flagellar assembly protein FliH</fullName>
    </recommendedName>
</protein>
<dbReference type="OrthoDB" id="8480773at2"/>
<keyword evidence="9" id="KW-1006">Bacterial flagellum protein export</keyword>
<keyword evidence="7" id="KW-1005">Bacterial flagellum biogenesis</keyword>
<comment type="function">
    <text evidence="1">Needed for flagellar regrowth and assembly.</text>
</comment>
<evidence type="ECO:0000256" key="1">
    <source>
        <dbReference type="ARBA" id="ARBA00003041"/>
    </source>
</evidence>
<feature type="domain" description="Flagellar assembly protein FliH/Type III secretion system HrpE" evidence="11">
    <location>
        <begin position="124"/>
        <end position="250"/>
    </location>
</feature>
<evidence type="ECO:0000256" key="7">
    <source>
        <dbReference type="ARBA" id="ARBA00022795"/>
    </source>
</evidence>
<dbReference type="EMBL" id="SWCI01000015">
    <property type="protein sequence ID" value="TKB47240.1"/>
    <property type="molecule type" value="Genomic_DNA"/>
</dbReference>
<keyword evidence="5" id="KW-0813">Transport</keyword>
<keyword evidence="12" id="KW-0966">Cell projection</keyword>
<reference evidence="12 13" key="1">
    <citation type="submission" date="2019-04" db="EMBL/GenBank/DDBJ databases">
        <authorList>
            <person name="Hwang J.C."/>
        </authorList>
    </citation>
    <scope>NUCLEOTIDE SEQUENCE [LARGE SCALE GENOMIC DNA]</scope>
    <source>
        <strain evidence="12 13">IMCC35001</strain>
    </source>
</reference>
<feature type="compositionally biased region" description="Basic and acidic residues" evidence="10">
    <location>
        <begin position="68"/>
        <end position="78"/>
    </location>
</feature>
<feature type="region of interest" description="Disordered" evidence="10">
    <location>
        <begin position="259"/>
        <end position="313"/>
    </location>
</feature>
<dbReference type="GO" id="GO:0003774">
    <property type="term" value="F:cytoskeletal motor activity"/>
    <property type="evidence" value="ECO:0007669"/>
    <property type="project" value="InterPro"/>
</dbReference>
<dbReference type="Proteomes" id="UP000305674">
    <property type="component" value="Unassembled WGS sequence"/>
</dbReference>
<dbReference type="InterPro" id="IPR000563">
    <property type="entry name" value="Flag_FliH"/>
</dbReference>
<evidence type="ECO:0000259" key="11">
    <source>
        <dbReference type="Pfam" id="PF02108"/>
    </source>
</evidence>
<evidence type="ECO:0000256" key="6">
    <source>
        <dbReference type="ARBA" id="ARBA00022490"/>
    </source>
</evidence>
<dbReference type="GO" id="GO:0009288">
    <property type="term" value="C:bacterial-type flagellum"/>
    <property type="evidence" value="ECO:0007669"/>
    <property type="project" value="InterPro"/>
</dbReference>
<dbReference type="AlphaFoldDB" id="A0A4U1BB49"/>
<evidence type="ECO:0000256" key="10">
    <source>
        <dbReference type="SAM" id="MobiDB-lite"/>
    </source>
</evidence>
<accession>A0A4U1BB49</accession>
<evidence type="ECO:0000256" key="3">
    <source>
        <dbReference type="ARBA" id="ARBA00006602"/>
    </source>
</evidence>
<keyword evidence="12" id="KW-0282">Flagellum</keyword>
<keyword evidence="8" id="KW-0653">Protein transport</keyword>
<dbReference type="RefSeq" id="WP_136854344.1">
    <property type="nucleotide sequence ID" value="NZ_SWCI01000015.1"/>
</dbReference>
<evidence type="ECO:0000256" key="8">
    <source>
        <dbReference type="ARBA" id="ARBA00022927"/>
    </source>
</evidence>
<dbReference type="PRINTS" id="PR01003">
    <property type="entry name" value="FLGFLIH"/>
</dbReference>
<dbReference type="GO" id="GO:0071973">
    <property type="term" value="P:bacterial-type flagellum-dependent cell motility"/>
    <property type="evidence" value="ECO:0007669"/>
    <property type="project" value="InterPro"/>
</dbReference>
<feature type="compositionally biased region" description="Polar residues" evidence="10">
    <location>
        <begin position="35"/>
        <end position="46"/>
    </location>
</feature>
<dbReference type="InterPro" id="IPR051472">
    <property type="entry name" value="T3SS_Stator/FliH"/>
</dbReference>
<comment type="caution">
    <text evidence="12">The sequence shown here is derived from an EMBL/GenBank/DDBJ whole genome shotgun (WGS) entry which is preliminary data.</text>
</comment>
<name>A0A4U1BB49_9GAMM</name>
<comment type="subcellular location">
    <subcellularLocation>
        <location evidence="2">Cytoplasm</location>
    </subcellularLocation>
</comment>
<proteinExistence type="inferred from homology"/>
<keyword evidence="13" id="KW-1185">Reference proteome</keyword>
<evidence type="ECO:0000256" key="5">
    <source>
        <dbReference type="ARBA" id="ARBA00022448"/>
    </source>
</evidence>
<dbReference type="PANTHER" id="PTHR34982">
    <property type="entry name" value="YOP PROTEINS TRANSLOCATION PROTEIN L"/>
    <property type="match status" value="1"/>
</dbReference>
<keyword evidence="6" id="KW-0963">Cytoplasm</keyword>
<gene>
    <name evidence="12" type="ORF">FCL40_16185</name>
</gene>